<evidence type="ECO:0000313" key="2">
    <source>
        <dbReference type="EMBL" id="CAD7615692.1"/>
    </source>
</evidence>
<dbReference type="EMBL" id="OE852090">
    <property type="protein sequence ID" value="CAD7615692.1"/>
    <property type="molecule type" value="Genomic_DNA"/>
</dbReference>
<keyword evidence="1" id="KW-1133">Transmembrane helix</keyword>
<organism evidence="2">
    <name type="scientific">Timema genevievae</name>
    <name type="common">Walking stick</name>
    <dbReference type="NCBI Taxonomy" id="629358"/>
    <lineage>
        <taxon>Eukaryota</taxon>
        <taxon>Metazoa</taxon>
        <taxon>Ecdysozoa</taxon>
        <taxon>Arthropoda</taxon>
        <taxon>Hexapoda</taxon>
        <taxon>Insecta</taxon>
        <taxon>Pterygota</taxon>
        <taxon>Neoptera</taxon>
        <taxon>Polyneoptera</taxon>
        <taxon>Phasmatodea</taxon>
        <taxon>Timematodea</taxon>
        <taxon>Timematoidea</taxon>
        <taxon>Timematidae</taxon>
        <taxon>Timema</taxon>
    </lineage>
</organism>
<keyword evidence="1" id="KW-0812">Transmembrane</keyword>
<proteinExistence type="predicted"/>
<gene>
    <name evidence="2" type="ORF">TGEB3V08_LOCUS11581</name>
</gene>
<evidence type="ECO:0000256" key="1">
    <source>
        <dbReference type="SAM" id="Phobius"/>
    </source>
</evidence>
<feature type="transmembrane region" description="Helical" evidence="1">
    <location>
        <begin position="6"/>
        <end position="27"/>
    </location>
</feature>
<protein>
    <submittedName>
        <fullName evidence="2">Uncharacterized protein</fullName>
    </submittedName>
</protein>
<accession>A0A7R9PS83</accession>
<reference evidence="2" key="1">
    <citation type="submission" date="2020-11" db="EMBL/GenBank/DDBJ databases">
        <authorList>
            <person name="Tran Van P."/>
        </authorList>
    </citation>
    <scope>NUCLEOTIDE SEQUENCE</scope>
</reference>
<keyword evidence="1" id="KW-0472">Membrane</keyword>
<sequence length="65" mass="7586">MALLFDSLLVNATVALISLITLLYFYFEHKFTYWKKRGVTLPEASPYYRKLQRCFATVEIPLALP</sequence>
<name>A0A7R9PS83_TIMGE</name>
<dbReference type="AlphaFoldDB" id="A0A7R9PS83"/>